<dbReference type="PIRSF" id="PIRSF000429">
    <property type="entry name" value="Ac-CoA_Ac_transf"/>
    <property type="match status" value="1"/>
</dbReference>
<dbReference type="NCBIfam" id="NF006086">
    <property type="entry name" value="PRK08235.1"/>
    <property type="match status" value="1"/>
</dbReference>
<evidence type="ECO:0000256" key="7">
    <source>
        <dbReference type="PIRSR" id="PIRSR000429-1"/>
    </source>
</evidence>
<dbReference type="PROSITE" id="PS00099">
    <property type="entry name" value="THIOLASE_3"/>
    <property type="match status" value="1"/>
</dbReference>
<dbReference type="InterPro" id="IPR020617">
    <property type="entry name" value="Thiolase_C"/>
</dbReference>
<dbReference type="AlphaFoldDB" id="A0A4R6BUG2"/>
<dbReference type="PROSITE" id="PS00098">
    <property type="entry name" value="THIOLASE_1"/>
    <property type="match status" value="1"/>
</dbReference>
<organism evidence="11 12">
    <name type="scientific">Macrococcus lamae</name>
    <dbReference type="NCBI Taxonomy" id="198484"/>
    <lineage>
        <taxon>Bacteria</taxon>
        <taxon>Bacillati</taxon>
        <taxon>Bacillota</taxon>
        <taxon>Bacilli</taxon>
        <taxon>Bacillales</taxon>
        <taxon>Staphylococcaceae</taxon>
        <taxon>Macrococcus</taxon>
    </lineage>
</organism>
<dbReference type="InterPro" id="IPR016039">
    <property type="entry name" value="Thiolase-like"/>
</dbReference>
<evidence type="ECO:0000256" key="8">
    <source>
        <dbReference type="RuleBase" id="RU003557"/>
    </source>
</evidence>
<dbReference type="InterPro" id="IPR020615">
    <property type="entry name" value="Thiolase_acyl_enz_int_AS"/>
</dbReference>
<dbReference type="InterPro" id="IPR020610">
    <property type="entry name" value="Thiolase_AS"/>
</dbReference>
<evidence type="ECO:0000256" key="3">
    <source>
        <dbReference type="ARBA" id="ARBA00014048"/>
    </source>
</evidence>
<dbReference type="InterPro" id="IPR020613">
    <property type="entry name" value="Thiolase_CS"/>
</dbReference>
<feature type="domain" description="Thiolase C-terminal" evidence="10">
    <location>
        <begin position="271"/>
        <end position="391"/>
    </location>
</feature>
<dbReference type="CDD" id="cd00751">
    <property type="entry name" value="thiolase"/>
    <property type="match status" value="1"/>
</dbReference>
<comment type="caution">
    <text evidence="11">The sequence shown here is derived from an EMBL/GenBank/DDBJ whole genome shotgun (WGS) entry which is preliminary data.</text>
</comment>
<dbReference type="OrthoDB" id="9764892at2"/>
<protein>
    <recommendedName>
        <fullName evidence="3">Probable acetyl-CoA acyltransferase</fullName>
        <ecNumber evidence="2">2.3.1.9</ecNumber>
    </recommendedName>
    <alternativeName>
        <fullName evidence="6">Acetoacetyl-CoA thiolase</fullName>
    </alternativeName>
</protein>
<feature type="active site" description="Proton acceptor" evidence="7">
    <location>
        <position position="349"/>
    </location>
</feature>
<dbReference type="Pfam" id="PF00108">
    <property type="entry name" value="Thiolase_N"/>
    <property type="match status" value="1"/>
</dbReference>
<evidence type="ECO:0000256" key="5">
    <source>
        <dbReference type="ARBA" id="ARBA00023315"/>
    </source>
</evidence>
<sequence length="392" mass="41039">MTEVVIVAGKRTPFGKLGGSLKTKSASELGGIAIRGALDSINLAPDKVDAVIMGNVLQAGQGQLPSRQAQSHAGIPFNVHTETINKVCASGMRSVSHAMDQIKLGHYETVVAGGMESMSNAVFFSKDMRYGKMMGNVELIDGLIYDGLTCSFTGGHMGVYGDQTAAKFNLTREAQDQFSYDSHQKAIAAIDAGLFDDEITPVEVKGRRETVIVDTDEAPRRDTTVDKLSTLKPAFVKEGGTVTAGNAPGINDGACALVLMSREHAEQEGYDVLATLLAHSEIGVAPECFPETPGLVINKMLEEQGLTSDDIALFEMNEAFSAVALASQQIAQLPSEKINKNGGAVALGHPIGASGARIILTLIHSLKRAGGGKGIAAICSGGGQGDAILLEV</sequence>
<evidence type="ECO:0000313" key="12">
    <source>
        <dbReference type="Proteomes" id="UP000294802"/>
    </source>
</evidence>
<dbReference type="InterPro" id="IPR002155">
    <property type="entry name" value="Thiolase"/>
</dbReference>
<dbReference type="RefSeq" id="WP_133443942.1">
    <property type="nucleotide sequence ID" value="NZ_SCWB01000010.1"/>
</dbReference>
<dbReference type="PANTHER" id="PTHR18919:SF107">
    <property type="entry name" value="ACETYL-COA ACETYLTRANSFERASE, CYTOSOLIC"/>
    <property type="match status" value="1"/>
</dbReference>
<dbReference type="Pfam" id="PF02803">
    <property type="entry name" value="Thiolase_C"/>
    <property type="match status" value="1"/>
</dbReference>
<keyword evidence="12" id="KW-1185">Reference proteome</keyword>
<evidence type="ECO:0000256" key="1">
    <source>
        <dbReference type="ARBA" id="ARBA00010982"/>
    </source>
</evidence>
<dbReference type="PANTHER" id="PTHR18919">
    <property type="entry name" value="ACETYL-COA C-ACYLTRANSFERASE"/>
    <property type="match status" value="1"/>
</dbReference>
<evidence type="ECO:0000259" key="9">
    <source>
        <dbReference type="Pfam" id="PF00108"/>
    </source>
</evidence>
<comment type="similarity">
    <text evidence="1 8">Belongs to the thiolase-like superfamily. Thiolase family.</text>
</comment>
<dbReference type="NCBIfam" id="TIGR01930">
    <property type="entry name" value="AcCoA-C-Actrans"/>
    <property type="match status" value="1"/>
</dbReference>
<accession>A0A4R6BUG2</accession>
<dbReference type="Proteomes" id="UP000294802">
    <property type="component" value="Unassembled WGS sequence"/>
</dbReference>
<keyword evidence="4 8" id="KW-0808">Transferase</keyword>
<dbReference type="SUPFAM" id="SSF53901">
    <property type="entry name" value="Thiolase-like"/>
    <property type="match status" value="2"/>
</dbReference>
<dbReference type="InterPro" id="IPR020616">
    <property type="entry name" value="Thiolase_N"/>
</dbReference>
<dbReference type="FunFam" id="3.40.47.10:FF:000010">
    <property type="entry name" value="Acetyl-CoA acetyltransferase (Thiolase)"/>
    <property type="match status" value="1"/>
</dbReference>
<dbReference type="EMBL" id="SCWB01000010">
    <property type="protein sequence ID" value="TDM10544.1"/>
    <property type="molecule type" value="Genomic_DNA"/>
</dbReference>
<reference evidence="11 12" key="1">
    <citation type="submission" date="2019-01" db="EMBL/GenBank/DDBJ databases">
        <title>Draft genome sequences of the type strains of six Macrococcus species.</title>
        <authorList>
            <person name="Mazhar S."/>
            <person name="Altermann E."/>
            <person name="Hill C."/>
            <person name="Mcauliffe O."/>
        </authorList>
    </citation>
    <scope>NUCLEOTIDE SEQUENCE [LARGE SCALE GENOMIC DNA]</scope>
    <source>
        <strain evidence="11 12">CCM4815</strain>
    </source>
</reference>
<feature type="active site" description="Proton acceptor" evidence="7">
    <location>
        <position position="379"/>
    </location>
</feature>
<evidence type="ECO:0000313" key="11">
    <source>
        <dbReference type="EMBL" id="TDM10544.1"/>
    </source>
</evidence>
<feature type="active site" description="Acyl-thioester intermediate" evidence="7">
    <location>
        <position position="88"/>
    </location>
</feature>
<dbReference type="Gene3D" id="3.40.47.10">
    <property type="match status" value="2"/>
</dbReference>
<evidence type="ECO:0000256" key="2">
    <source>
        <dbReference type="ARBA" id="ARBA00012705"/>
    </source>
</evidence>
<evidence type="ECO:0000259" key="10">
    <source>
        <dbReference type="Pfam" id="PF02803"/>
    </source>
</evidence>
<evidence type="ECO:0000256" key="6">
    <source>
        <dbReference type="ARBA" id="ARBA00030755"/>
    </source>
</evidence>
<keyword evidence="5 8" id="KW-0012">Acyltransferase</keyword>
<dbReference type="PROSITE" id="PS00737">
    <property type="entry name" value="THIOLASE_2"/>
    <property type="match status" value="1"/>
</dbReference>
<dbReference type="EC" id="2.3.1.9" evidence="2"/>
<proteinExistence type="inferred from homology"/>
<evidence type="ECO:0000256" key="4">
    <source>
        <dbReference type="ARBA" id="ARBA00022679"/>
    </source>
</evidence>
<name>A0A4R6BUG2_9STAP</name>
<feature type="domain" description="Thiolase N-terminal" evidence="9">
    <location>
        <begin position="4"/>
        <end position="263"/>
    </location>
</feature>
<gene>
    <name evidence="11" type="ORF">ERX29_06770</name>
</gene>
<dbReference type="GO" id="GO:0003985">
    <property type="term" value="F:acetyl-CoA C-acetyltransferase activity"/>
    <property type="evidence" value="ECO:0007669"/>
    <property type="project" value="UniProtKB-EC"/>
</dbReference>